<name>A0A2C9W0H5_MANES</name>
<proteinExistence type="predicted"/>
<gene>
    <name evidence="2" type="ORF">MANES_04G032800</name>
</gene>
<organism evidence="2">
    <name type="scientific">Manihot esculenta</name>
    <name type="common">Cassava</name>
    <name type="synonym">Jatropha manihot</name>
    <dbReference type="NCBI Taxonomy" id="3983"/>
    <lineage>
        <taxon>Eukaryota</taxon>
        <taxon>Viridiplantae</taxon>
        <taxon>Streptophyta</taxon>
        <taxon>Embryophyta</taxon>
        <taxon>Tracheophyta</taxon>
        <taxon>Spermatophyta</taxon>
        <taxon>Magnoliopsida</taxon>
        <taxon>eudicotyledons</taxon>
        <taxon>Gunneridae</taxon>
        <taxon>Pentapetalae</taxon>
        <taxon>rosids</taxon>
        <taxon>fabids</taxon>
        <taxon>Malpighiales</taxon>
        <taxon>Euphorbiaceae</taxon>
        <taxon>Crotonoideae</taxon>
        <taxon>Manihoteae</taxon>
        <taxon>Manihot</taxon>
    </lineage>
</organism>
<evidence type="ECO:0000313" key="2">
    <source>
        <dbReference type="EMBL" id="OAY51787.1"/>
    </source>
</evidence>
<feature type="region of interest" description="Disordered" evidence="1">
    <location>
        <begin position="28"/>
        <end position="47"/>
    </location>
</feature>
<dbReference type="AlphaFoldDB" id="A0A2C9W0H5"/>
<evidence type="ECO:0000256" key="1">
    <source>
        <dbReference type="SAM" id="MobiDB-lite"/>
    </source>
</evidence>
<sequence>MEPKEEKQKLAQLTVTPMEKDIKEKTQIKHMQTKSKRKEGQGLPDNLFPSQRRLAFARRLPDGGGVLCKERFLSYRLTTFTN</sequence>
<dbReference type="EMBL" id="CM004390">
    <property type="protein sequence ID" value="OAY51787.1"/>
    <property type="molecule type" value="Genomic_DNA"/>
</dbReference>
<reference evidence="2" key="1">
    <citation type="submission" date="2016-02" db="EMBL/GenBank/DDBJ databases">
        <title>WGS assembly of Manihot esculenta.</title>
        <authorList>
            <person name="Bredeson J.V."/>
            <person name="Prochnik S.E."/>
            <person name="Lyons J.B."/>
            <person name="Schmutz J."/>
            <person name="Grimwood J."/>
            <person name="Vrebalov J."/>
            <person name="Bart R.S."/>
            <person name="Amuge T."/>
            <person name="Ferguson M.E."/>
            <person name="Green R."/>
            <person name="Putnam N."/>
            <person name="Stites J."/>
            <person name="Rounsley S."/>
            <person name="Rokhsar D.S."/>
        </authorList>
    </citation>
    <scope>NUCLEOTIDE SEQUENCE [LARGE SCALE GENOMIC DNA]</scope>
    <source>
        <tissue evidence="2">Leaf</tissue>
    </source>
</reference>
<protein>
    <submittedName>
        <fullName evidence="2">Uncharacterized protein</fullName>
    </submittedName>
</protein>
<accession>A0A2C9W0H5</accession>